<feature type="region of interest" description="Disordered" evidence="2">
    <location>
        <begin position="754"/>
        <end position="776"/>
    </location>
</feature>
<gene>
    <name evidence="3" type="ORF">HK100_003438</name>
</gene>
<dbReference type="InterPro" id="IPR006597">
    <property type="entry name" value="Sel1-like"/>
</dbReference>
<proteinExistence type="inferred from homology"/>
<protein>
    <submittedName>
        <fullName evidence="3">Uncharacterized protein</fullName>
    </submittedName>
</protein>
<reference evidence="3" key="1">
    <citation type="submission" date="2020-05" db="EMBL/GenBank/DDBJ databases">
        <title>Phylogenomic resolution of chytrid fungi.</title>
        <authorList>
            <person name="Stajich J.E."/>
            <person name="Amses K."/>
            <person name="Simmons R."/>
            <person name="Seto K."/>
            <person name="Myers J."/>
            <person name="Bonds A."/>
            <person name="Quandt C.A."/>
            <person name="Barry K."/>
            <person name="Liu P."/>
            <person name="Grigoriev I."/>
            <person name="Longcore J.E."/>
            <person name="James T.Y."/>
        </authorList>
    </citation>
    <scope>NUCLEOTIDE SEQUENCE</scope>
    <source>
        <strain evidence="3">JEL0513</strain>
    </source>
</reference>
<evidence type="ECO:0000256" key="2">
    <source>
        <dbReference type="SAM" id="MobiDB-lite"/>
    </source>
</evidence>
<evidence type="ECO:0000313" key="4">
    <source>
        <dbReference type="Proteomes" id="UP001211907"/>
    </source>
</evidence>
<comment type="caution">
    <text evidence="3">The sequence shown here is derived from an EMBL/GenBank/DDBJ whole genome shotgun (WGS) entry which is preliminary data.</text>
</comment>
<evidence type="ECO:0000313" key="3">
    <source>
        <dbReference type="EMBL" id="KAJ3134675.1"/>
    </source>
</evidence>
<dbReference type="PANTHER" id="PTHR11102">
    <property type="entry name" value="SEL-1-LIKE PROTEIN"/>
    <property type="match status" value="1"/>
</dbReference>
<sequence length="861" mass="93281">MAPTTDSGESVEIVEHMLASELREWLRQRGIGSAAELALKPRTELLALARATNSNSNNAMLNFNLSDVTPGNTNPLAPPSRFPYDRFAEEIEEIDESPVNNTGNTTRSKVRIIAPSVTAALVDAFVRLSQPPEPPSAPQSPIVDASQLTNANTNTISPPSPTPLIKKGKAPMTTPVDPSVAVLPPVRVSSQRALLPQVLQQNLEAAEIGDPDSMFAIGKAFIEGTGGLEKHVGLALTWLQMAAAKNNTDAMVLLGKLYSEGIVAKWEARKKIPRGGISDAEKFQHDKSLAADWFLLAAHLGDFEGMVKIGKCYETGSGVPLNPNLAFKYYYLAGIHGYSRGSNLVGWCYHKGFGVKVDTVEACKWYRKAAESGLSDGQANLGHAYSAGWCNGYVDLVEAAHWLWAAAVVGHDAKSAFELGALIERGKALKQDIFKAFGWYYCAAEGGYAIAMEKVARLLLEGNGCNQDKVAAIKWYERAISAGSVTSLVNLGLIFEHGNSVQKDYEKAISLYRSAAEKGDTRGKYHFAYCFETGHGVVRNISLAFQQYESIAKAHSPQTPVPPVCFFRLAQCYQYGKGTAQDLQKAYKYYFESYKEYMPSCVALANMIRTGIKDIVDKDTDKALQLYEYAAEKGNSKALYYLGFVFVQKSTAASPTNPEKSEEYQAAGLKYLKFSANANYPPALYRLGVVLLNDSKSGADLIEEGVYAIKEAAKMNEPDAMELLSKLYSRGVDIDANGSLVKSVSGSKINLFGGGNRNSTTEPGARFSLTKPKPLPTPPTEYAGGAVLGSNASVNGSIASNIPGQPYTLLPKDLVASAKWKNDASAVRKEKENVEALIAKAAKRKTPIPDSLVDAIERLRI</sequence>
<dbReference type="Gene3D" id="1.25.40.10">
    <property type="entry name" value="Tetratricopeptide repeat domain"/>
    <property type="match status" value="3"/>
</dbReference>
<dbReference type="SMART" id="SM00671">
    <property type="entry name" value="SEL1"/>
    <property type="match status" value="12"/>
</dbReference>
<comment type="similarity">
    <text evidence="1">Belongs to the sel-1 family.</text>
</comment>
<organism evidence="3 4">
    <name type="scientific">Physocladia obscura</name>
    <dbReference type="NCBI Taxonomy" id="109957"/>
    <lineage>
        <taxon>Eukaryota</taxon>
        <taxon>Fungi</taxon>
        <taxon>Fungi incertae sedis</taxon>
        <taxon>Chytridiomycota</taxon>
        <taxon>Chytridiomycota incertae sedis</taxon>
        <taxon>Chytridiomycetes</taxon>
        <taxon>Chytridiales</taxon>
        <taxon>Chytriomycetaceae</taxon>
        <taxon>Physocladia</taxon>
    </lineage>
</organism>
<keyword evidence="4" id="KW-1185">Reference proteome</keyword>
<dbReference type="InterPro" id="IPR011990">
    <property type="entry name" value="TPR-like_helical_dom_sf"/>
</dbReference>
<dbReference type="PANTHER" id="PTHR11102:SF160">
    <property type="entry name" value="ERAD-ASSOCIATED E3 UBIQUITIN-PROTEIN LIGASE COMPONENT HRD3"/>
    <property type="match status" value="1"/>
</dbReference>
<dbReference type="AlphaFoldDB" id="A0AAD5XJS5"/>
<dbReference type="InterPro" id="IPR050767">
    <property type="entry name" value="Sel1_AlgK"/>
</dbReference>
<dbReference type="Pfam" id="PF08238">
    <property type="entry name" value="Sel1"/>
    <property type="match status" value="11"/>
</dbReference>
<accession>A0AAD5XJS5</accession>
<dbReference type="EMBL" id="JADGJH010000186">
    <property type="protein sequence ID" value="KAJ3134675.1"/>
    <property type="molecule type" value="Genomic_DNA"/>
</dbReference>
<evidence type="ECO:0000256" key="1">
    <source>
        <dbReference type="ARBA" id="ARBA00038101"/>
    </source>
</evidence>
<dbReference type="SUPFAM" id="SSF81901">
    <property type="entry name" value="HCP-like"/>
    <property type="match status" value="4"/>
</dbReference>
<dbReference type="Proteomes" id="UP001211907">
    <property type="component" value="Unassembled WGS sequence"/>
</dbReference>
<name>A0AAD5XJS5_9FUNG</name>